<dbReference type="KEGG" id="tid:Thein_1517"/>
<dbReference type="GO" id="GO:0103118">
    <property type="term" value="F:UDP-3-O-[(3R)-3-hydroxyacyl]-glucosamine N-acyltransferase activity"/>
    <property type="evidence" value="ECO:0007669"/>
    <property type="project" value="UniProtKB-EC"/>
</dbReference>
<dbReference type="InterPro" id="IPR001451">
    <property type="entry name" value="Hexapep"/>
</dbReference>
<dbReference type="CDD" id="cd03352">
    <property type="entry name" value="LbH_LpxD"/>
    <property type="match status" value="1"/>
</dbReference>
<evidence type="ECO:0000256" key="2">
    <source>
        <dbReference type="ARBA" id="ARBA00022556"/>
    </source>
</evidence>
<dbReference type="RefSeq" id="WP_013908120.1">
    <property type="nucleotide sequence ID" value="NC_015681.1"/>
</dbReference>
<evidence type="ECO:0000256" key="5">
    <source>
        <dbReference type="ARBA" id="ARBA00023098"/>
    </source>
</evidence>
<keyword evidence="2 7" id="KW-0441">Lipid A biosynthesis</keyword>
<evidence type="ECO:0000256" key="4">
    <source>
        <dbReference type="ARBA" id="ARBA00022737"/>
    </source>
</evidence>
<organism evidence="10 11">
    <name type="scientific">Thermodesulfatator indicus (strain DSM 15286 / JCM 11887 / CIR29812)</name>
    <dbReference type="NCBI Taxonomy" id="667014"/>
    <lineage>
        <taxon>Bacteria</taxon>
        <taxon>Pseudomonadati</taxon>
        <taxon>Thermodesulfobacteriota</taxon>
        <taxon>Thermodesulfobacteria</taxon>
        <taxon>Thermodesulfobacteriales</taxon>
        <taxon>Thermodesulfatatoraceae</taxon>
        <taxon>Thermodesulfatator</taxon>
    </lineage>
</organism>
<dbReference type="InParanoid" id="F8AAF8"/>
<keyword evidence="3 7" id="KW-0808">Transferase</keyword>
<dbReference type="STRING" id="667014.Thein_1517"/>
<keyword evidence="11" id="KW-1185">Reference proteome</keyword>
<feature type="active site" description="Proton acceptor" evidence="7">
    <location>
        <position position="238"/>
    </location>
</feature>
<evidence type="ECO:0000256" key="3">
    <source>
        <dbReference type="ARBA" id="ARBA00022679"/>
    </source>
</evidence>
<dbReference type="GO" id="GO:0009245">
    <property type="term" value="P:lipid A biosynthetic process"/>
    <property type="evidence" value="ECO:0007669"/>
    <property type="project" value="UniProtKB-UniRule"/>
</dbReference>
<dbReference type="EMBL" id="CP002683">
    <property type="protein sequence ID" value="AEH45378.1"/>
    <property type="molecule type" value="Genomic_DNA"/>
</dbReference>
<gene>
    <name evidence="7" type="primary">lpxD</name>
    <name evidence="10" type="ordered locus">Thein_1517</name>
</gene>
<comment type="function">
    <text evidence="7">Catalyzes the N-acylation of UDP-3-O-acylglucosamine using 3-hydroxyacyl-ACP as the acyl donor. Is involved in the biosynthesis of lipid A, a phosphorylated glycolipid that anchors the lipopolysaccharide to the outer membrane of the cell.</text>
</comment>
<dbReference type="Proteomes" id="UP000006793">
    <property type="component" value="Chromosome"/>
</dbReference>
<comment type="catalytic activity">
    <reaction evidence="7">
        <text>a UDP-3-O-[(3R)-3-hydroxyacyl]-alpha-D-glucosamine + a (3R)-hydroxyacyl-[ACP] = a UDP-2-N,3-O-bis[(3R)-3-hydroxyacyl]-alpha-D-glucosamine + holo-[ACP] + H(+)</text>
        <dbReference type="Rhea" id="RHEA:53836"/>
        <dbReference type="Rhea" id="RHEA-COMP:9685"/>
        <dbReference type="Rhea" id="RHEA-COMP:9945"/>
        <dbReference type="ChEBI" id="CHEBI:15378"/>
        <dbReference type="ChEBI" id="CHEBI:64479"/>
        <dbReference type="ChEBI" id="CHEBI:78827"/>
        <dbReference type="ChEBI" id="CHEBI:137740"/>
        <dbReference type="ChEBI" id="CHEBI:137748"/>
        <dbReference type="EC" id="2.3.1.191"/>
    </reaction>
</comment>
<dbReference type="NCBIfam" id="NF002060">
    <property type="entry name" value="PRK00892.1"/>
    <property type="match status" value="1"/>
</dbReference>
<accession>F8AAF8</accession>
<dbReference type="OrthoDB" id="9784739at2"/>
<dbReference type="EC" id="2.3.1.191" evidence="7"/>
<evidence type="ECO:0000259" key="9">
    <source>
        <dbReference type="Pfam" id="PF04613"/>
    </source>
</evidence>
<dbReference type="InterPro" id="IPR011004">
    <property type="entry name" value="Trimer_LpxA-like_sf"/>
</dbReference>
<comment type="pathway">
    <text evidence="7">Bacterial outer membrane biogenesis; LPS lipid A biosynthesis.</text>
</comment>
<dbReference type="PANTHER" id="PTHR43378:SF2">
    <property type="entry name" value="UDP-3-O-ACYLGLUCOSAMINE N-ACYLTRANSFERASE 1, MITOCHONDRIAL-RELATED"/>
    <property type="match status" value="1"/>
</dbReference>
<dbReference type="InterPro" id="IPR007691">
    <property type="entry name" value="LpxD"/>
</dbReference>
<comment type="subunit">
    <text evidence="7">Homotrimer.</text>
</comment>
<evidence type="ECO:0000256" key="6">
    <source>
        <dbReference type="ARBA" id="ARBA00023315"/>
    </source>
</evidence>
<dbReference type="HOGENOM" id="CLU_049865_0_0_0"/>
<dbReference type="InterPro" id="IPR020573">
    <property type="entry name" value="UDP_GlcNAc_AcTrfase_non-rep"/>
</dbReference>
<evidence type="ECO:0000256" key="1">
    <source>
        <dbReference type="ARBA" id="ARBA00022516"/>
    </source>
</evidence>
<comment type="similarity">
    <text evidence="7">Belongs to the transferase hexapeptide repeat family. LpxD subfamily.</text>
</comment>
<evidence type="ECO:0000256" key="8">
    <source>
        <dbReference type="SAM" id="Coils"/>
    </source>
</evidence>
<dbReference type="NCBIfam" id="TIGR01853">
    <property type="entry name" value="lipid_A_lpxD"/>
    <property type="match status" value="1"/>
</dbReference>
<dbReference type="PANTHER" id="PTHR43378">
    <property type="entry name" value="UDP-3-O-ACYLGLUCOSAMINE N-ACYLTRANSFERASE"/>
    <property type="match status" value="1"/>
</dbReference>
<sequence>MRKKLSELAAFVGAELKGEDLEITGLNALELAGETELSFLESGKFVEAAKNSRAKAILVSPALAGKIGGKSLLITPNVRAAVAKIGFLFYEQKEHPKGVSRLAFVAEGADIHEEASVYPFVYVAENAKIGPRAVLYPGVYVGEEVEIAEEVVIYPNAVIYPRTKVGPKTIIHAGAVVGSDGFGYAQENGRHLKIPHFGRVEMAEEVEIGANTTIDRGTFGATKIGPGTKIDNLVQIAHNVQIGRGCAFAGQAGFTGSVRVGNFVLVGGQAGISANLGDQVMVAAKAGVAKEVPSGKAVAGAPAQEIAKWRRCVAAYERLPDMLKELRELKAKIAELEERLNERDKSKGNP</sequence>
<dbReference type="Pfam" id="PF00132">
    <property type="entry name" value="Hexapep"/>
    <property type="match status" value="2"/>
</dbReference>
<evidence type="ECO:0000256" key="7">
    <source>
        <dbReference type="HAMAP-Rule" id="MF_00523"/>
    </source>
</evidence>
<keyword evidence="8" id="KW-0175">Coiled coil</keyword>
<dbReference type="Gene3D" id="2.160.10.10">
    <property type="entry name" value="Hexapeptide repeat proteins"/>
    <property type="match status" value="1"/>
</dbReference>
<keyword evidence="5 7" id="KW-0443">Lipid metabolism</keyword>
<feature type="coiled-coil region" evidence="8">
    <location>
        <begin position="319"/>
        <end position="346"/>
    </location>
</feature>
<dbReference type="Pfam" id="PF04613">
    <property type="entry name" value="LpxD"/>
    <property type="match status" value="1"/>
</dbReference>
<evidence type="ECO:0000313" key="10">
    <source>
        <dbReference type="EMBL" id="AEH45378.1"/>
    </source>
</evidence>
<evidence type="ECO:0000313" key="11">
    <source>
        <dbReference type="Proteomes" id="UP000006793"/>
    </source>
</evidence>
<name>F8AAF8_THEID</name>
<keyword evidence="4 7" id="KW-0677">Repeat</keyword>
<dbReference type="GO" id="GO:0016410">
    <property type="term" value="F:N-acyltransferase activity"/>
    <property type="evidence" value="ECO:0007669"/>
    <property type="project" value="InterPro"/>
</dbReference>
<reference evidence="11" key="1">
    <citation type="submission" date="2011-04" db="EMBL/GenBank/DDBJ databases">
        <title>The complete genome of Thermodesulfatator indicus DSM 15286.</title>
        <authorList>
            <person name="Lucas S."/>
            <person name="Copeland A."/>
            <person name="Lapidus A."/>
            <person name="Bruce D."/>
            <person name="Goodwin L."/>
            <person name="Pitluck S."/>
            <person name="Peters L."/>
            <person name="Kyrpides N."/>
            <person name="Mavromatis K."/>
            <person name="Pagani I."/>
            <person name="Ivanova N."/>
            <person name="Saunders L."/>
            <person name="Detter J.C."/>
            <person name="Tapia R."/>
            <person name="Han C."/>
            <person name="Land M."/>
            <person name="Hauser L."/>
            <person name="Markowitz V."/>
            <person name="Cheng J.-F."/>
            <person name="Hugenholtz P."/>
            <person name="Woyke T."/>
            <person name="Wu D."/>
            <person name="Spring S."/>
            <person name="Schroeder M."/>
            <person name="Brambilla E."/>
            <person name="Klenk H.-P."/>
            <person name="Eisen J.A."/>
        </authorList>
    </citation>
    <scope>NUCLEOTIDE SEQUENCE [LARGE SCALE GENOMIC DNA]</scope>
    <source>
        <strain evidence="11">DSM 15286 / JCM 11887 / CIR29812</strain>
    </source>
</reference>
<dbReference type="AlphaFoldDB" id="F8AAF8"/>
<dbReference type="eggNOG" id="COG1044">
    <property type="taxonomic scope" value="Bacteria"/>
</dbReference>
<dbReference type="HAMAP" id="MF_00523">
    <property type="entry name" value="LpxD"/>
    <property type="match status" value="1"/>
</dbReference>
<dbReference type="PATRIC" id="fig|667014.3.peg.1566"/>
<dbReference type="PaxDb" id="667014-Thein_1517"/>
<dbReference type="Gene3D" id="3.40.1390.10">
    <property type="entry name" value="MurE/MurF, N-terminal domain"/>
    <property type="match status" value="1"/>
</dbReference>
<proteinExistence type="inferred from homology"/>
<keyword evidence="1 7" id="KW-0444">Lipid biosynthesis</keyword>
<keyword evidence="6 7" id="KW-0012">Acyltransferase</keyword>
<reference evidence="10 11" key="2">
    <citation type="journal article" date="2012" name="Stand. Genomic Sci.">
        <title>Complete genome sequence of the thermophilic sulfate-reducing ocean bacterium Thermodesulfatator indicus type strain (CIR29812(T)).</title>
        <authorList>
            <person name="Anderson I."/>
            <person name="Saunders E."/>
            <person name="Lapidus A."/>
            <person name="Nolan M."/>
            <person name="Lucas S."/>
            <person name="Tice H."/>
            <person name="Del Rio T.G."/>
            <person name="Cheng J.F."/>
            <person name="Han C."/>
            <person name="Tapia R."/>
            <person name="Goodwin L.A."/>
            <person name="Pitluck S."/>
            <person name="Liolios K."/>
            <person name="Mavromatis K."/>
            <person name="Pagani I."/>
            <person name="Ivanova N."/>
            <person name="Mikhailova N."/>
            <person name="Pati A."/>
            <person name="Chen A."/>
            <person name="Palaniappan K."/>
            <person name="Land M."/>
            <person name="Hauser L."/>
            <person name="Jeffries C.D."/>
            <person name="Chang Y.J."/>
            <person name="Brambilla E.M."/>
            <person name="Rohde M."/>
            <person name="Spring S."/>
            <person name="Goker M."/>
            <person name="Detter J.C."/>
            <person name="Woyke T."/>
            <person name="Bristow J."/>
            <person name="Eisen J.A."/>
            <person name="Markowitz V."/>
            <person name="Hugenholtz P."/>
            <person name="Kyrpides N.C."/>
            <person name="Klenk H.P."/>
        </authorList>
    </citation>
    <scope>NUCLEOTIDE SEQUENCE [LARGE SCALE GENOMIC DNA]</scope>
    <source>
        <strain evidence="11">DSM 15286 / JCM 11887 / CIR29812</strain>
    </source>
</reference>
<protein>
    <recommendedName>
        <fullName evidence="7">UDP-3-O-acylglucosamine N-acyltransferase</fullName>
        <ecNumber evidence="7">2.3.1.191</ecNumber>
    </recommendedName>
</protein>
<feature type="domain" description="UDP-3-O-[3-hydroxymyristoyl] glucosamine N-acyltransferase non-repeat region" evidence="9">
    <location>
        <begin position="20"/>
        <end position="85"/>
    </location>
</feature>
<dbReference type="UniPathway" id="UPA00973"/>
<dbReference type="SUPFAM" id="SSF51161">
    <property type="entry name" value="Trimeric LpxA-like enzymes"/>
    <property type="match status" value="1"/>
</dbReference>
<dbReference type="GO" id="GO:0016020">
    <property type="term" value="C:membrane"/>
    <property type="evidence" value="ECO:0007669"/>
    <property type="project" value="GOC"/>
</dbReference>